<dbReference type="CDD" id="cd07316">
    <property type="entry name" value="terB_like_DjlA"/>
    <property type="match status" value="1"/>
</dbReference>
<evidence type="ECO:0000313" key="3">
    <source>
        <dbReference type="EMBL" id="TRX75073.1"/>
    </source>
</evidence>
<dbReference type="Pfam" id="PF05099">
    <property type="entry name" value="TerB"/>
    <property type="match status" value="1"/>
</dbReference>
<reference evidence="3 4" key="1">
    <citation type="submission" date="2019-07" db="EMBL/GenBank/DDBJ databases">
        <title>Pseudomonas mangiferae sp. nov., isolated from bark of mango tree in Thailand.</title>
        <authorList>
            <person name="Srisuk N."/>
            <person name="Anurat P."/>
        </authorList>
    </citation>
    <scope>NUCLEOTIDE SEQUENCE [LARGE SCALE GENOMIC DNA]</scope>
    <source>
        <strain evidence="3 4">DMKU_BBB3-04</strain>
    </source>
</reference>
<dbReference type="SUPFAM" id="SSF46565">
    <property type="entry name" value="Chaperone J-domain"/>
    <property type="match status" value="1"/>
</dbReference>
<name>A0A553H039_9PSED</name>
<dbReference type="InterPro" id="IPR036869">
    <property type="entry name" value="J_dom_sf"/>
</dbReference>
<proteinExistence type="predicted"/>
<dbReference type="PRINTS" id="PR00625">
    <property type="entry name" value="JDOMAIN"/>
</dbReference>
<dbReference type="RefSeq" id="WP_143487810.1">
    <property type="nucleotide sequence ID" value="NZ_VJOY01000005.1"/>
</dbReference>
<dbReference type="Gene3D" id="1.10.287.110">
    <property type="entry name" value="DnaJ domain"/>
    <property type="match status" value="1"/>
</dbReference>
<accession>A0A553H039</accession>
<dbReference type="EMBL" id="VJOY01000005">
    <property type="protein sequence ID" value="TRX75073.1"/>
    <property type="molecule type" value="Genomic_DNA"/>
</dbReference>
<dbReference type="AlphaFoldDB" id="A0A553H039"/>
<dbReference type="OrthoDB" id="9782583at2"/>
<dbReference type="InterPro" id="IPR001623">
    <property type="entry name" value="DnaJ_domain"/>
</dbReference>
<dbReference type="Pfam" id="PF00226">
    <property type="entry name" value="DnaJ"/>
    <property type="match status" value="1"/>
</dbReference>
<evidence type="ECO:0000313" key="4">
    <source>
        <dbReference type="Proteomes" id="UP000315235"/>
    </source>
</evidence>
<keyword evidence="1" id="KW-0143">Chaperone</keyword>
<dbReference type="Gene3D" id="1.10.3680.10">
    <property type="entry name" value="TerB-like"/>
    <property type="match status" value="1"/>
</dbReference>
<dbReference type="InterPro" id="IPR029024">
    <property type="entry name" value="TerB-like"/>
</dbReference>
<keyword evidence="4" id="KW-1185">Reference proteome</keyword>
<feature type="domain" description="J" evidence="2">
    <location>
        <begin position="190"/>
        <end position="256"/>
    </location>
</feature>
<protein>
    <submittedName>
        <fullName evidence="3">Molecular chaperone DjlA</fullName>
    </submittedName>
</protein>
<dbReference type="Proteomes" id="UP000315235">
    <property type="component" value="Unassembled WGS sequence"/>
</dbReference>
<evidence type="ECO:0000259" key="2">
    <source>
        <dbReference type="PROSITE" id="PS50076"/>
    </source>
</evidence>
<evidence type="ECO:0000256" key="1">
    <source>
        <dbReference type="ARBA" id="ARBA00023186"/>
    </source>
</evidence>
<dbReference type="SUPFAM" id="SSF158682">
    <property type="entry name" value="TerB-like"/>
    <property type="match status" value="1"/>
</dbReference>
<organism evidence="3 4">
    <name type="scientific">Pseudomonas mangiferae</name>
    <dbReference type="NCBI Taxonomy" id="2593654"/>
    <lineage>
        <taxon>Bacteria</taxon>
        <taxon>Pseudomonadati</taxon>
        <taxon>Pseudomonadota</taxon>
        <taxon>Gammaproteobacteria</taxon>
        <taxon>Pseudomonadales</taxon>
        <taxon>Pseudomonadaceae</taxon>
        <taxon>Pseudomonas</taxon>
    </lineage>
</organism>
<dbReference type="InterPro" id="IPR007791">
    <property type="entry name" value="DjlA_N"/>
</dbReference>
<dbReference type="SMART" id="SM00271">
    <property type="entry name" value="DnaJ"/>
    <property type="match status" value="1"/>
</dbReference>
<dbReference type="CDD" id="cd06257">
    <property type="entry name" value="DnaJ"/>
    <property type="match status" value="1"/>
</dbReference>
<gene>
    <name evidence="3" type="ORF">FM069_08180</name>
</gene>
<dbReference type="PROSITE" id="PS50076">
    <property type="entry name" value="DNAJ_2"/>
    <property type="match status" value="1"/>
</dbReference>
<sequence>MYWPLTVLGAVAGFAVASIPGALLGGLLGQLADRRLGLDSWDALVALVTGRRLPARDELLFVLLGRLAKSEGRVLEVHIRQARSEMQRLNLDEAERRRAIDAFNRGKQDEVSPRTPLRRLRGDVAQAQALLRSCWRMAAVDGQIGMRERALILQWGAWLGREAAEVEALGAEFQPKKVPSPVAAGTPYKAALRLLGVAADSEPATIKQAYRRLLSQSHPDKLAGSGASPARVREATERTRELHAAYDLIRARRGFR</sequence>
<comment type="caution">
    <text evidence="3">The sequence shown here is derived from an EMBL/GenBank/DDBJ whole genome shotgun (WGS) entry which is preliminary data.</text>
</comment>